<feature type="binding site" evidence="16">
    <location>
        <position position="79"/>
    </location>
    <ligand>
        <name>Zn(2+)</name>
        <dbReference type="ChEBI" id="CHEBI:29105"/>
        <note>catalytic</note>
    </ligand>
</feature>
<dbReference type="GO" id="GO:0009231">
    <property type="term" value="P:riboflavin biosynthetic process"/>
    <property type="evidence" value="ECO:0007669"/>
    <property type="project" value="UniProtKB-UniPathway"/>
</dbReference>
<evidence type="ECO:0000256" key="3">
    <source>
        <dbReference type="ARBA" id="ARBA00004910"/>
    </source>
</evidence>
<evidence type="ECO:0000256" key="2">
    <source>
        <dbReference type="ARBA" id="ARBA00004882"/>
    </source>
</evidence>
<dbReference type="UniPathway" id="UPA00275">
    <property type="reaction ID" value="UER00401"/>
</dbReference>
<dbReference type="InterPro" id="IPR050765">
    <property type="entry name" value="Riboflavin_Biosynth_HTPR"/>
</dbReference>
<evidence type="ECO:0000256" key="7">
    <source>
        <dbReference type="ARBA" id="ARBA00022723"/>
    </source>
</evidence>
<comment type="pathway">
    <text evidence="3 13">Cofactor biosynthesis; riboflavin biosynthesis; 5-amino-6-(D-ribitylamino)uracil from GTP: step 3/4.</text>
</comment>
<keyword evidence="11 13" id="KW-0560">Oxidoreductase</keyword>
<evidence type="ECO:0000256" key="12">
    <source>
        <dbReference type="ARBA" id="ARBA00023268"/>
    </source>
</evidence>
<evidence type="ECO:0000256" key="5">
    <source>
        <dbReference type="ARBA" id="ARBA00007417"/>
    </source>
</evidence>
<dbReference type="FunFam" id="3.40.140.10:FF:000025">
    <property type="entry name" value="Riboflavin biosynthesis protein RibD"/>
    <property type="match status" value="1"/>
</dbReference>
<evidence type="ECO:0000256" key="11">
    <source>
        <dbReference type="ARBA" id="ARBA00023002"/>
    </source>
</evidence>
<dbReference type="NCBIfam" id="TIGR00326">
    <property type="entry name" value="eubact_ribD"/>
    <property type="match status" value="1"/>
</dbReference>
<dbReference type="InterPro" id="IPR016192">
    <property type="entry name" value="APOBEC/CMP_deaminase_Zn-bd"/>
</dbReference>
<comment type="cofactor">
    <cofactor evidence="13 16">
        <name>Zn(2+)</name>
        <dbReference type="ChEBI" id="CHEBI:29105"/>
    </cofactor>
    <text evidence="13 16">Binds 1 zinc ion.</text>
</comment>
<evidence type="ECO:0000256" key="1">
    <source>
        <dbReference type="ARBA" id="ARBA00002151"/>
    </source>
</evidence>
<dbReference type="Proteomes" id="UP000619743">
    <property type="component" value="Unassembled WGS sequence"/>
</dbReference>
<keyword evidence="6 13" id="KW-0686">Riboflavin biosynthesis</keyword>
<comment type="pathway">
    <text evidence="2 13">Cofactor biosynthesis; riboflavin biosynthesis; 5-amino-6-(D-ribitylamino)uracil from GTP: step 2/4.</text>
</comment>
<dbReference type="GO" id="GO:0008270">
    <property type="term" value="F:zinc ion binding"/>
    <property type="evidence" value="ECO:0007669"/>
    <property type="project" value="InterPro"/>
</dbReference>
<comment type="catalytic activity">
    <reaction evidence="13">
        <text>2,5-diamino-6-hydroxy-4-(5-phosphoribosylamino)-pyrimidine + H2O + H(+) = 5-amino-6-(5-phospho-D-ribosylamino)uracil + NH4(+)</text>
        <dbReference type="Rhea" id="RHEA:21868"/>
        <dbReference type="ChEBI" id="CHEBI:15377"/>
        <dbReference type="ChEBI" id="CHEBI:15378"/>
        <dbReference type="ChEBI" id="CHEBI:28938"/>
        <dbReference type="ChEBI" id="CHEBI:58453"/>
        <dbReference type="ChEBI" id="CHEBI:58614"/>
        <dbReference type="EC" id="3.5.4.26"/>
    </reaction>
</comment>
<keyword evidence="10 13" id="KW-0521">NADP</keyword>
<evidence type="ECO:0000259" key="17">
    <source>
        <dbReference type="PROSITE" id="PS51747"/>
    </source>
</evidence>
<feature type="binding site" evidence="15">
    <location>
        <position position="158"/>
    </location>
    <ligand>
        <name>NADP(+)</name>
        <dbReference type="ChEBI" id="CHEBI:58349"/>
    </ligand>
</feature>
<evidence type="ECO:0000256" key="15">
    <source>
        <dbReference type="PIRSR" id="PIRSR006769-2"/>
    </source>
</evidence>
<comment type="similarity">
    <text evidence="5 13">In the C-terminal section; belongs to the HTP reductase family.</text>
</comment>
<organism evidence="18 19">
    <name type="scientific">Neiella marina</name>
    <dbReference type="NCBI Taxonomy" id="508461"/>
    <lineage>
        <taxon>Bacteria</taxon>
        <taxon>Pseudomonadati</taxon>
        <taxon>Pseudomonadota</taxon>
        <taxon>Gammaproteobacteria</taxon>
        <taxon>Alteromonadales</taxon>
        <taxon>Echinimonadaceae</taxon>
        <taxon>Neiella</taxon>
    </lineage>
</organism>
<dbReference type="PROSITE" id="PS51747">
    <property type="entry name" value="CYT_DCMP_DEAMINASES_2"/>
    <property type="match status" value="1"/>
</dbReference>
<dbReference type="PIRSF" id="PIRSF006769">
    <property type="entry name" value="RibD"/>
    <property type="match status" value="1"/>
</dbReference>
<dbReference type="PANTHER" id="PTHR38011:SF7">
    <property type="entry name" value="2,5-DIAMINO-6-RIBOSYLAMINO-4(3H)-PYRIMIDINONE 5'-PHOSPHATE REDUCTASE"/>
    <property type="match status" value="1"/>
</dbReference>
<keyword evidence="9 13" id="KW-0862">Zinc</keyword>
<keyword evidence="12" id="KW-0511">Multifunctional enzyme</keyword>
<feature type="binding site" evidence="15">
    <location>
        <position position="172"/>
    </location>
    <ligand>
        <name>substrate</name>
    </ligand>
</feature>
<evidence type="ECO:0000313" key="18">
    <source>
        <dbReference type="EMBL" id="GGA71514.1"/>
    </source>
</evidence>
<dbReference type="Gene3D" id="3.40.140.10">
    <property type="entry name" value="Cytidine Deaminase, domain 2"/>
    <property type="match status" value="1"/>
</dbReference>
<proteinExistence type="inferred from homology"/>
<dbReference type="Pfam" id="PF00383">
    <property type="entry name" value="dCMP_cyt_deam_1"/>
    <property type="match status" value="1"/>
</dbReference>
<feature type="binding site" evidence="15">
    <location>
        <position position="174"/>
    </location>
    <ligand>
        <name>NADP(+)</name>
        <dbReference type="ChEBI" id="CHEBI:58349"/>
    </ligand>
</feature>
<feature type="binding site" evidence="16">
    <location>
        <position position="54"/>
    </location>
    <ligand>
        <name>Zn(2+)</name>
        <dbReference type="ChEBI" id="CHEBI:29105"/>
        <note>catalytic</note>
    </ligand>
</feature>
<gene>
    <name evidence="18" type="ORF">GCM10011369_11600</name>
</gene>
<evidence type="ECO:0000256" key="9">
    <source>
        <dbReference type="ARBA" id="ARBA00022833"/>
    </source>
</evidence>
<evidence type="ECO:0000256" key="10">
    <source>
        <dbReference type="ARBA" id="ARBA00022857"/>
    </source>
</evidence>
<comment type="function">
    <text evidence="1 13">Converts 2,5-diamino-6-(ribosylamino)-4(3h)-pyrimidinone 5'-phosphate into 5-amino-6-(ribosylamino)-2,4(1h,3h)-pyrimidinedione 5'-phosphate.</text>
</comment>
<dbReference type="InterPro" id="IPR002125">
    <property type="entry name" value="CMP_dCMP_dom"/>
</dbReference>
<dbReference type="SUPFAM" id="SSF53597">
    <property type="entry name" value="Dihydrofolate reductase-like"/>
    <property type="match status" value="1"/>
</dbReference>
<protein>
    <recommendedName>
        <fullName evidence="13">Riboflavin biosynthesis protein RibD</fullName>
    </recommendedName>
    <domain>
        <recommendedName>
            <fullName evidence="13">Diaminohydroxyphosphoribosylaminopyrimidine deaminase</fullName>
            <shortName evidence="13">DRAP deaminase</shortName>
            <ecNumber evidence="13">3.5.4.26</ecNumber>
        </recommendedName>
        <alternativeName>
            <fullName evidence="13">Riboflavin-specific deaminase</fullName>
        </alternativeName>
    </domain>
    <domain>
        <recommendedName>
            <fullName evidence="13">5-amino-6-(5-phosphoribosylamino)uracil reductase</fullName>
            <ecNumber evidence="13">1.1.1.193</ecNumber>
        </recommendedName>
        <alternativeName>
            <fullName evidence="13">HTP reductase</fullName>
        </alternativeName>
    </domain>
</protein>
<comment type="caution">
    <text evidence="18">The sequence shown here is derived from an EMBL/GenBank/DDBJ whole genome shotgun (WGS) entry which is preliminary data.</text>
</comment>
<dbReference type="EMBL" id="BMDX01000004">
    <property type="protein sequence ID" value="GGA71514.1"/>
    <property type="molecule type" value="Genomic_DNA"/>
</dbReference>
<dbReference type="PROSITE" id="PS00903">
    <property type="entry name" value="CYT_DCMP_DEAMINASES_1"/>
    <property type="match status" value="1"/>
</dbReference>
<evidence type="ECO:0000256" key="16">
    <source>
        <dbReference type="PIRSR" id="PIRSR006769-3"/>
    </source>
</evidence>
<dbReference type="InterPro" id="IPR004794">
    <property type="entry name" value="Eubact_RibD"/>
</dbReference>
<keyword evidence="8 13" id="KW-0378">Hydrolase</keyword>
<comment type="catalytic activity">
    <reaction evidence="13">
        <text>5-amino-6-(5-phospho-D-ribitylamino)uracil + NADP(+) = 5-amino-6-(5-phospho-D-ribosylamino)uracil + NADPH + H(+)</text>
        <dbReference type="Rhea" id="RHEA:17845"/>
        <dbReference type="ChEBI" id="CHEBI:15378"/>
        <dbReference type="ChEBI" id="CHEBI:57783"/>
        <dbReference type="ChEBI" id="CHEBI:58349"/>
        <dbReference type="ChEBI" id="CHEBI:58421"/>
        <dbReference type="ChEBI" id="CHEBI:58453"/>
        <dbReference type="EC" id="1.1.1.193"/>
    </reaction>
</comment>
<feature type="binding site" evidence="15">
    <location>
        <position position="204"/>
    </location>
    <ligand>
        <name>NADP(+)</name>
        <dbReference type="ChEBI" id="CHEBI:58349"/>
    </ligand>
</feature>
<evidence type="ECO:0000256" key="13">
    <source>
        <dbReference type="PIRNR" id="PIRNR006769"/>
    </source>
</evidence>
<keyword evidence="7 13" id="KW-0479">Metal-binding</keyword>
<dbReference type="OrthoDB" id="9800865at2"/>
<dbReference type="Gene3D" id="3.40.430.10">
    <property type="entry name" value="Dihydrofolate Reductase, subunit A"/>
    <property type="match status" value="1"/>
</dbReference>
<sequence length="374" mass="40030">MNMPATDQGWITHAIVLAEKGWYTTTPNPRVGCVIVKDGTIVGEGAHLKAGQPHAEIYALQAAGDRARGATAYVTLEPCSHTGRTGPCAQALIDAGVARVVIGMTDPNPKVSGRGIAMLEAAGIAVETDVAKAECEMLNPGFIKRMITGAPRITLKMAASLDGRTALANGASQWITSDVARADVHRFRAESCAVLSSAESVIVDKAQMNVRPEQFGMTAADFGSPETDNGMRQPDRVILDGRCRLTGEEPIFNHPESLVLVLPPDAEPPIQGVRTLHLDYGVTGFDLTSLLAALGQCEYNDVWVETGAALAGAFVSEQLVDRMVVYMAPKLMGHHSRGMLGLPMMTKMDDVLQLEWQSIDTIGPDLRLIAKFSK</sequence>
<dbReference type="GO" id="GO:0008703">
    <property type="term" value="F:5-amino-6-(5-phosphoribosylamino)uracil reductase activity"/>
    <property type="evidence" value="ECO:0007669"/>
    <property type="project" value="UniProtKB-EC"/>
</dbReference>
<dbReference type="InterPro" id="IPR002734">
    <property type="entry name" value="RibDG_C"/>
</dbReference>
<feature type="binding site" evidence="15">
    <location>
        <begin position="307"/>
        <end position="313"/>
    </location>
    <ligand>
        <name>NADP(+)</name>
        <dbReference type="ChEBI" id="CHEBI:58349"/>
    </ligand>
</feature>
<evidence type="ECO:0000256" key="4">
    <source>
        <dbReference type="ARBA" id="ARBA00005259"/>
    </source>
</evidence>
<evidence type="ECO:0000313" key="19">
    <source>
        <dbReference type="Proteomes" id="UP000619743"/>
    </source>
</evidence>
<keyword evidence="19" id="KW-1185">Reference proteome</keyword>
<feature type="binding site" evidence="15">
    <location>
        <position position="188"/>
    </location>
    <ligand>
        <name>substrate</name>
    </ligand>
</feature>
<feature type="active site" description="Proton donor" evidence="14">
    <location>
        <position position="56"/>
    </location>
</feature>
<evidence type="ECO:0000256" key="14">
    <source>
        <dbReference type="PIRSR" id="PIRSR006769-1"/>
    </source>
</evidence>
<evidence type="ECO:0000256" key="8">
    <source>
        <dbReference type="ARBA" id="ARBA00022801"/>
    </source>
</evidence>
<dbReference type="RefSeq" id="WP_087504998.1">
    <property type="nucleotide sequence ID" value="NZ_BMDX01000004.1"/>
</dbReference>
<feature type="binding site" evidence="15">
    <location>
        <position position="211"/>
    </location>
    <ligand>
        <name>substrate</name>
    </ligand>
</feature>
<dbReference type="SUPFAM" id="SSF53927">
    <property type="entry name" value="Cytidine deaminase-like"/>
    <property type="match status" value="1"/>
</dbReference>
<dbReference type="GO" id="GO:0008835">
    <property type="term" value="F:diaminohydroxyphosphoribosylaminopyrimidine deaminase activity"/>
    <property type="evidence" value="ECO:0007669"/>
    <property type="project" value="UniProtKB-EC"/>
</dbReference>
<dbReference type="InterPro" id="IPR024072">
    <property type="entry name" value="DHFR-like_dom_sf"/>
</dbReference>
<evidence type="ECO:0000256" key="6">
    <source>
        <dbReference type="ARBA" id="ARBA00022619"/>
    </source>
</evidence>
<dbReference type="PANTHER" id="PTHR38011">
    <property type="entry name" value="DIHYDROFOLATE REDUCTASE FAMILY PROTEIN (AFU_ORTHOLOGUE AFUA_8G06820)"/>
    <property type="match status" value="1"/>
</dbReference>
<dbReference type="AlphaFoldDB" id="A0A8J2XNV0"/>
<reference evidence="19" key="1">
    <citation type="journal article" date="2019" name="Int. J. Syst. Evol. Microbiol.">
        <title>The Global Catalogue of Microorganisms (GCM) 10K type strain sequencing project: providing services to taxonomists for standard genome sequencing and annotation.</title>
        <authorList>
            <consortium name="The Broad Institute Genomics Platform"/>
            <consortium name="The Broad Institute Genome Sequencing Center for Infectious Disease"/>
            <person name="Wu L."/>
            <person name="Ma J."/>
        </authorList>
    </citation>
    <scope>NUCLEOTIDE SEQUENCE [LARGE SCALE GENOMIC DNA]</scope>
    <source>
        <strain evidence="19">CGMCC 1.10130</strain>
    </source>
</reference>
<dbReference type="EC" id="3.5.4.26" evidence="13"/>
<feature type="binding site" evidence="16">
    <location>
        <position position="88"/>
    </location>
    <ligand>
        <name>Zn(2+)</name>
        <dbReference type="ChEBI" id="CHEBI:29105"/>
        <note>catalytic</note>
    </ligand>
</feature>
<comment type="similarity">
    <text evidence="4 13">In the N-terminal section; belongs to the cytidine and deoxycytidylate deaminase family.</text>
</comment>
<accession>A0A8J2XNV0</accession>
<dbReference type="CDD" id="cd01284">
    <property type="entry name" value="Riboflavin_deaminase-reductase"/>
    <property type="match status" value="1"/>
</dbReference>
<feature type="binding site" evidence="15">
    <location>
        <position position="305"/>
    </location>
    <ligand>
        <name>substrate</name>
    </ligand>
</feature>
<feature type="domain" description="CMP/dCMP-type deaminase" evidence="17">
    <location>
        <begin position="5"/>
        <end position="127"/>
    </location>
</feature>
<dbReference type="Pfam" id="PF01872">
    <property type="entry name" value="RibD_C"/>
    <property type="match status" value="1"/>
</dbReference>
<dbReference type="InterPro" id="IPR016193">
    <property type="entry name" value="Cytidine_deaminase-like"/>
</dbReference>
<name>A0A8J2XNV0_9GAMM</name>
<dbReference type="EC" id="1.1.1.193" evidence="13"/>